<evidence type="ECO:0000313" key="3">
    <source>
        <dbReference type="Proteomes" id="UP001412239"/>
    </source>
</evidence>
<dbReference type="Proteomes" id="UP001412239">
    <property type="component" value="Unassembled WGS sequence"/>
</dbReference>
<gene>
    <name evidence="2" type="ORF">GSTUAT00008011001</name>
</gene>
<sequence length="648" mass="70981">MVLEYRTERGSGRNNCDCCRPECALTLYATLAPVNPTRLLPGRSSGAGSAPRICGLFAAAWSWPLPCHPALCPLLGRPLALAPSFPYILDSLSIHKHTPVPSPSLDILSSPPPLSSTVLSLYYPTLFEILYDSPIDFSEYIMGIFSKKSGSRANSVTSESTCKSNRKGSQTSLASTAKSPTTGQPGRSSSSGNTSPALPSIPFVELPPAPDPGLDPSGYLRSIYAVRERSKFVIEAALRNQLTNFTVDMTKFRDVAEYVVSIIKRDHAPDYHMIPPHGRWQHFEVGGRPRIDQMMQSWPSDPAEQTRRLIDLFMVSVLLDAGAGTKWQYKSKDNGKVYRRSEGLAVASLDMFREGLFSSNPEQKEQVDGMALKNLTLQALAVGLQVSESNPLSGLEGRSSLLIKLGEALDNQDFFGVDSRPGNMLDYLLQHSSTKKFGVSSVIPIPTLWSVLMDGLAPIWPQSRTQFDGVSLGDAWPCSSMPPAPGWERIVPFHKLTQWLTYSLMVPMSKLMGVMWAGERLLTGLPEYRNGGLLIDTGLLTLKASQMERGIKAYHANAKKAGQPNVEVVPLFTPDDDVVVEWRACTLGFLDMLLVEVNNLLGLKVGEQLNLAQMLEAGTWKGGRELAEVSRPNTKEPPIMILSDGTVF</sequence>
<dbReference type="AlphaFoldDB" id="A0A292PM90"/>
<name>A0A292PM90_9PEZI</name>
<keyword evidence="3" id="KW-1185">Reference proteome</keyword>
<evidence type="ECO:0008006" key="4">
    <source>
        <dbReference type="Google" id="ProtNLM"/>
    </source>
</evidence>
<feature type="region of interest" description="Disordered" evidence="1">
    <location>
        <begin position="151"/>
        <end position="210"/>
    </location>
</feature>
<feature type="compositionally biased region" description="Polar residues" evidence="1">
    <location>
        <begin position="151"/>
        <end position="197"/>
    </location>
</feature>
<dbReference type="PANTHER" id="PTHR31687:SF3">
    <property type="entry name" value="PROTEIN URG3"/>
    <property type="match status" value="1"/>
</dbReference>
<organism evidence="2 3">
    <name type="scientific">Tuber aestivum</name>
    <name type="common">summer truffle</name>
    <dbReference type="NCBI Taxonomy" id="59557"/>
    <lineage>
        <taxon>Eukaryota</taxon>
        <taxon>Fungi</taxon>
        <taxon>Dikarya</taxon>
        <taxon>Ascomycota</taxon>
        <taxon>Pezizomycotina</taxon>
        <taxon>Pezizomycetes</taxon>
        <taxon>Pezizales</taxon>
        <taxon>Tuberaceae</taxon>
        <taxon>Tuber</taxon>
    </lineage>
</organism>
<dbReference type="EMBL" id="LN891164">
    <property type="protein sequence ID" value="CUS07901.1"/>
    <property type="molecule type" value="Genomic_DNA"/>
</dbReference>
<accession>A0A292PM90</accession>
<evidence type="ECO:0000256" key="1">
    <source>
        <dbReference type="SAM" id="MobiDB-lite"/>
    </source>
</evidence>
<dbReference type="InterPro" id="IPR012469">
    <property type="entry name" value="DUF1688"/>
</dbReference>
<proteinExistence type="predicted"/>
<dbReference type="Pfam" id="PF07958">
    <property type="entry name" value="DUF1688"/>
    <property type="match status" value="1"/>
</dbReference>
<reference evidence="2" key="1">
    <citation type="submission" date="2015-10" db="EMBL/GenBank/DDBJ databases">
        <authorList>
            <person name="Regsiter A."/>
            <person name="william w."/>
        </authorList>
    </citation>
    <scope>NUCLEOTIDE SEQUENCE</scope>
    <source>
        <strain evidence="2">Montdore</strain>
    </source>
</reference>
<evidence type="ECO:0000313" key="2">
    <source>
        <dbReference type="EMBL" id="CUS07901.1"/>
    </source>
</evidence>
<protein>
    <recommendedName>
        <fullName evidence="4">Uracil catabolism protein 4</fullName>
    </recommendedName>
</protein>
<dbReference type="PANTHER" id="PTHR31687">
    <property type="match status" value="1"/>
</dbReference>